<sequence length="255" mass="27390">MNIRAKALKRLPPSLDLELFGPVKAKRGESGKLKTQILFARTDQRHSSNFLIYSTTGTRKQGEAGSMRRLVFAELVVLAAAGSVALALLVIHCCRRGWSGSNKRPPEVLPVPEPRQLPGARKERPLERLRRVLLRLCSRRSRVEPAAASAATSPDAQVQGEVVVAVQAAAAAGPEEGVAAWRERWFGGPGSRALYTIDEESSSTSSWTPTAVSEGDVESQCGGGDRQAEPETPFYTPPASPLHEAEQLNGGGETS</sequence>
<name>A0ACD5WLL2_AVESA</name>
<keyword evidence="2" id="KW-1185">Reference proteome</keyword>
<reference evidence="1" key="2">
    <citation type="submission" date="2025-09" db="UniProtKB">
        <authorList>
            <consortium name="EnsemblPlants"/>
        </authorList>
    </citation>
    <scope>IDENTIFICATION</scope>
</reference>
<evidence type="ECO:0000313" key="1">
    <source>
        <dbReference type="EnsemblPlants" id="AVESA.00010b.r2.4AG0651840.1.CDS"/>
    </source>
</evidence>
<dbReference type="EnsemblPlants" id="AVESA.00010b.r2.4AG0651840.1">
    <property type="protein sequence ID" value="AVESA.00010b.r2.4AG0651840.1.CDS"/>
    <property type="gene ID" value="AVESA.00010b.r2.4AG0651840"/>
</dbReference>
<reference evidence="1" key="1">
    <citation type="submission" date="2021-05" db="EMBL/GenBank/DDBJ databases">
        <authorList>
            <person name="Scholz U."/>
            <person name="Mascher M."/>
            <person name="Fiebig A."/>
        </authorList>
    </citation>
    <scope>NUCLEOTIDE SEQUENCE [LARGE SCALE GENOMIC DNA]</scope>
</reference>
<organism evidence="1 2">
    <name type="scientific">Avena sativa</name>
    <name type="common">Oat</name>
    <dbReference type="NCBI Taxonomy" id="4498"/>
    <lineage>
        <taxon>Eukaryota</taxon>
        <taxon>Viridiplantae</taxon>
        <taxon>Streptophyta</taxon>
        <taxon>Embryophyta</taxon>
        <taxon>Tracheophyta</taxon>
        <taxon>Spermatophyta</taxon>
        <taxon>Magnoliopsida</taxon>
        <taxon>Liliopsida</taxon>
        <taxon>Poales</taxon>
        <taxon>Poaceae</taxon>
        <taxon>BOP clade</taxon>
        <taxon>Pooideae</taxon>
        <taxon>Poodae</taxon>
        <taxon>Poeae</taxon>
        <taxon>Poeae Chloroplast Group 1 (Aveneae type)</taxon>
        <taxon>Aveninae</taxon>
        <taxon>Avena</taxon>
    </lineage>
</organism>
<evidence type="ECO:0000313" key="2">
    <source>
        <dbReference type="Proteomes" id="UP001732700"/>
    </source>
</evidence>
<protein>
    <submittedName>
        <fullName evidence="1">Uncharacterized protein</fullName>
    </submittedName>
</protein>
<accession>A0ACD5WLL2</accession>
<proteinExistence type="predicted"/>
<dbReference type="Proteomes" id="UP001732700">
    <property type="component" value="Chromosome 4A"/>
</dbReference>